<accession>A0A6C0B5E7</accession>
<protein>
    <submittedName>
        <fullName evidence="2">Uncharacterized protein</fullName>
    </submittedName>
</protein>
<evidence type="ECO:0000313" key="2">
    <source>
        <dbReference type="EMBL" id="QHS87282.1"/>
    </source>
</evidence>
<evidence type="ECO:0000256" key="1">
    <source>
        <dbReference type="SAM" id="Phobius"/>
    </source>
</evidence>
<proteinExistence type="predicted"/>
<keyword evidence="1" id="KW-0472">Membrane</keyword>
<name>A0A6C0B5E7_9ZZZZ</name>
<feature type="transmembrane region" description="Helical" evidence="1">
    <location>
        <begin position="6"/>
        <end position="23"/>
    </location>
</feature>
<dbReference type="EMBL" id="MN739080">
    <property type="protein sequence ID" value="QHS87282.1"/>
    <property type="molecule type" value="Genomic_DNA"/>
</dbReference>
<organism evidence="2">
    <name type="scientific">viral metagenome</name>
    <dbReference type="NCBI Taxonomy" id="1070528"/>
    <lineage>
        <taxon>unclassified sequences</taxon>
        <taxon>metagenomes</taxon>
        <taxon>organismal metagenomes</taxon>
    </lineage>
</organism>
<reference evidence="2" key="1">
    <citation type="journal article" date="2020" name="Nature">
        <title>Giant virus diversity and host interactions through global metagenomics.</title>
        <authorList>
            <person name="Schulz F."/>
            <person name="Roux S."/>
            <person name="Paez-Espino D."/>
            <person name="Jungbluth S."/>
            <person name="Walsh D.A."/>
            <person name="Denef V.J."/>
            <person name="McMahon K.D."/>
            <person name="Konstantinidis K.T."/>
            <person name="Eloe-Fadrosh E.A."/>
            <person name="Kyrpides N.C."/>
            <person name="Woyke T."/>
        </authorList>
    </citation>
    <scope>NUCLEOTIDE SEQUENCE</scope>
    <source>
        <strain evidence="2">GVMAG-M-3300010157-4</strain>
    </source>
</reference>
<keyword evidence="1" id="KW-1133">Transmembrane helix</keyword>
<keyword evidence="1" id="KW-0812">Transmembrane</keyword>
<sequence length="81" mass="9220">MDTPMILIICSVVFAFIGWFTATNRGKTQSVRLIDIFIYGPYLTYLAFQESYILTMSDKLFLLCLGMSTIAYNGRNYLAAQ</sequence>
<dbReference type="AlphaFoldDB" id="A0A6C0B5E7"/>